<dbReference type="AlphaFoldDB" id="A0A4R1GFF5"/>
<dbReference type="Proteomes" id="UP000295777">
    <property type="component" value="Unassembled WGS sequence"/>
</dbReference>
<dbReference type="CDD" id="cd04301">
    <property type="entry name" value="NAT_SF"/>
    <property type="match status" value="1"/>
</dbReference>
<evidence type="ECO:0000313" key="3">
    <source>
        <dbReference type="Proteomes" id="UP000295777"/>
    </source>
</evidence>
<proteinExistence type="predicted"/>
<dbReference type="InterPro" id="IPR000182">
    <property type="entry name" value="GNAT_dom"/>
</dbReference>
<accession>A0A4R1GFF5</accession>
<evidence type="ECO:0000313" key="2">
    <source>
        <dbReference type="EMBL" id="TCK04549.1"/>
    </source>
</evidence>
<dbReference type="SUPFAM" id="SSF55729">
    <property type="entry name" value="Acyl-CoA N-acyltransferases (Nat)"/>
    <property type="match status" value="1"/>
</dbReference>
<comment type="caution">
    <text evidence="2">The sequence shown here is derived from an EMBL/GenBank/DDBJ whole genome shotgun (WGS) entry which is preliminary data.</text>
</comment>
<dbReference type="GO" id="GO:0016747">
    <property type="term" value="F:acyltransferase activity, transferring groups other than amino-acyl groups"/>
    <property type="evidence" value="ECO:0007669"/>
    <property type="project" value="InterPro"/>
</dbReference>
<dbReference type="Pfam" id="PF00583">
    <property type="entry name" value="Acetyltransf_1"/>
    <property type="match status" value="1"/>
</dbReference>
<keyword evidence="3" id="KW-1185">Reference proteome</keyword>
<evidence type="ECO:0000259" key="1">
    <source>
        <dbReference type="PROSITE" id="PS51186"/>
    </source>
</evidence>
<gene>
    <name evidence="2" type="ORF">CLV27_0982</name>
</gene>
<sequence length="146" mass="17219">MEDFNSFFPMLRGMLETIYGSAEKGLRIYSERYDAINYYKNYRARPHSYLLVAKNEKGEPIGFLYARRKKNHTYLYDIFVKPEYRKKGVARKLISTLEEMAGGPIRADTHAGALKAFQKLNFKVLKEYTEDGIKWYLIEKDPNKEK</sequence>
<keyword evidence="2" id="KW-0808">Transferase</keyword>
<feature type="domain" description="N-acetyltransferase" evidence="1">
    <location>
        <begin position="9"/>
        <end position="142"/>
    </location>
</feature>
<name>A0A4R1GFF5_9BACT</name>
<reference evidence="2 3" key="1">
    <citation type="submission" date="2019-03" db="EMBL/GenBank/DDBJ databases">
        <title>Genomic Encyclopedia of Archaeal and Bacterial Type Strains, Phase II (KMG-II): from individual species to whole genera.</title>
        <authorList>
            <person name="Goeker M."/>
        </authorList>
    </citation>
    <scope>NUCLEOTIDE SEQUENCE [LARGE SCALE GENOMIC DNA]</scope>
    <source>
        <strain evidence="2 3">DSM 24425</strain>
    </source>
</reference>
<protein>
    <submittedName>
        <fullName evidence="2">Acetyltransferase (GNAT) family protein</fullName>
    </submittedName>
</protein>
<organism evidence="2 3">
    <name type="scientific">Phorcysia thermohydrogeniphila</name>
    <dbReference type="NCBI Taxonomy" id="936138"/>
    <lineage>
        <taxon>Bacteria</taxon>
        <taxon>Pseudomonadati</taxon>
        <taxon>Aquificota</taxon>
        <taxon>Aquificia</taxon>
        <taxon>Desulfurobacteriales</taxon>
        <taxon>Desulfurobacteriaceae</taxon>
        <taxon>Phorcysia</taxon>
    </lineage>
</organism>
<dbReference type="PROSITE" id="PS51186">
    <property type="entry name" value="GNAT"/>
    <property type="match status" value="1"/>
</dbReference>
<dbReference type="EMBL" id="SMFV01000003">
    <property type="protein sequence ID" value="TCK04549.1"/>
    <property type="molecule type" value="Genomic_DNA"/>
</dbReference>
<dbReference type="InterPro" id="IPR016181">
    <property type="entry name" value="Acyl_CoA_acyltransferase"/>
</dbReference>
<dbReference type="Gene3D" id="3.40.630.30">
    <property type="match status" value="1"/>
</dbReference>